<keyword evidence="2" id="KW-0175">Coiled coil</keyword>
<dbReference type="GO" id="GO:0005737">
    <property type="term" value="C:cytoplasm"/>
    <property type="evidence" value="ECO:0007669"/>
    <property type="project" value="TreeGrafter"/>
</dbReference>
<evidence type="ECO:0000313" key="5">
    <source>
        <dbReference type="Ensembl" id="ENSEBUP00000017017.1"/>
    </source>
</evidence>
<evidence type="ECO:0000259" key="4">
    <source>
        <dbReference type="Pfam" id="PF23760"/>
    </source>
</evidence>
<feature type="repeat" description="WD" evidence="1">
    <location>
        <begin position="62"/>
        <end position="84"/>
    </location>
</feature>
<dbReference type="GO" id="GO:0043015">
    <property type="term" value="F:gamma-tubulin binding"/>
    <property type="evidence" value="ECO:0007669"/>
    <property type="project" value="TreeGrafter"/>
</dbReference>
<dbReference type="GO" id="GO:0000922">
    <property type="term" value="C:spindle pole"/>
    <property type="evidence" value="ECO:0007669"/>
    <property type="project" value="TreeGrafter"/>
</dbReference>
<proteinExistence type="predicted"/>
<organism evidence="5 6">
    <name type="scientific">Eptatretus burgeri</name>
    <name type="common">Inshore hagfish</name>
    <dbReference type="NCBI Taxonomy" id="7764"/>
    <lineage>
        <taxon>Eukaryota</taxon>
        <taxon>Metazoa</taxon>
        <taxon>Chordata</taxon>
        <taxon>Craniata</taxon>
        <taxon>Vertebrata</taxon>
        <taxon>Cyclostomata</taxon>
        <taxon>Myxini</taxon>
        <taxon>Myxiniformes</taxon>
        <taxon>Myxinidae</taxon>
        <taxon>Eptatretinae</taxon>
        <taxon>Eptatretus</taxon>
    </lineage>
</organism>
<dbReference type="InterPro" id="IPR036322">
    <property type="entry name" value="WD40_repeat_dom_sf"/>
</dbReference>
<dbReference type="InterPro" id="IPR056151">
    <property type="entry name" value="Beta-prop_DCAF12"/>
</dbReference>
<evidence type="ECO:0000256" key="3">
    <source>
        <dbReference type="SAM" id="MobiDB-lite"/>
    </source>
</evidence>
<dbReference type="Gene3D" id="2.130.10.10">
    <property type="entry name" value="YVTN repeat-like/Quinoprotein amine dehydrogenase"/>
    <property type="match status" value="2"/>
</dbReference>
<dbReference type="SUPFAM" id="SSF50978">
    <property type="entry name" value="WD40 repeat-like"/>
    <property type="match status" value="1"/>
</dbReference>
<dbReference type="GO" id="GO:0036064">
    <property type="term" value="C:ciliary basal body"/>
    <property type="evidence" value="ECO:0007669"/>
    <property type="project" value="TreeGrafter"/>
</dbReference>
<dbReference type="GO" id="GO:0005814">
    <property type="term" value="C:centriole"/>
    <property type="evidence" value="ECO:0007669"/>
    <property type="project" value="TreeGrafter"/>
</dbReference>
<dbReference type="GO" id="GO:0000278">
    <property type="term" value="P:mitotic cell cycle"/>
    <property type="evidence" value="ECO:0007669"/>
    <property type="project" value="TreeGrafter"/>
</dbReference>
<keyword evidence="1" id="KW-0853">WD repeat</keyword>
<feature type="compositionally biased region" description="Low complexity" evidence="3">
    <location>
        <begin position="309"/>
        <end position="335"/>
    </location>
</feature>
<protein>
    <submittedName>
        <fullName evidence="5">NEDD1 gamma-tubulin ring complex targeting factor</fullName>
    </submittedName>
</protein>
<feature type="compositionally biased region" description="Basic and acidic residues" evidence="3">
    <location>
        <begin position="347"/>
        <end position="364"/>
    </location>
</feature>
<feature type="domain" description="DDB1- and CUL4-associated factor 12 beta-propeller" evidence="4">
    <location>
        <begin position="17"/>
        <end position="251"/>
    </location>
</feature>
<reference evidence="5" key="1">
    <citation type="submission" date="2025-05" db="UniProtKB">
        <authorList>
            <consortium name="Ensembl"/>
        </authorList>
    </citation>
    <scope>IDENTIFICATION</scope>
</reference>
<feature type="region of interest" description="Disordered" evidence="3">
    <location>
        <begin position="304"/>
        <end position="364"/>
    </location>
</feature>
<keyword evidence="6" id="KW-1185">Reference proteome</keyword>
<evidence type="ECO:0000313" key="6">
    <source>
        <dbReference type="Proteomes" id="UP000694388"/>
    </source>
</evidence>
<dbReference type="SMART" id="SM00320">
    <property type="entry name" value="WD40"/>
    <property type="match status" value="5"/>
</dbReference>
<feature type="coiled-coil region" evidence="2">
    <location>
        <begin position="661"/>
        <end position="688"/>
    </location>
</feature>
<dbReference type="Proteomes" id="UP000694388">
    <property type="component" value="Unplaced"/>
</dbReference>
<sequence length="689" mass="74189">MGPGQGVTSLCWLNNSSILASAAESGNKIVLSSFEPAAVTLVELAEQKGQTCVATNLSGSCIVSGGKDAAINIWDCKSKKLQKSFDDHKDAVTCVSYNENDSYVASGSLRGEILLHNTITNQSSAPLSYPKCQAVRDLQYSRFKKAIFGSVSDDGCMTLWDANARRPLRVFESAHRAPASALRFSPCNPLLVVSVGLDKRVTCYDAASKSLLQSKETDSPLTSLEIMPDGATLAVGSSRGRLILYDMRMMASPIKVASAHKTSVRCLRFHKSKDYGKSGEQENTKYSKQVKVASTYRSLRGSVSCSNLSSKHTSVPSSSTSTPVTSSTVSATSVTRPGAIGMTRSASAEHIDGKPVVKDTWSNDKGFEASPDERVKLAGGESTSHVQNVNAVSRCSLSDIFSPFRADLHNVSKSNIKPVQYPRGSISPYSSTDGFSASRPHALSQNANCDPQTFSPLTLNTQVLPKVVLHSLQVSNGMTRTEPCGSNSDSQKAEVVPDVCGPTITGPNRGQTPIGIPSASLHSSYSATASSLTTSNGSSIPVAVASTEQPNNGEEHHVISPQQIQIIRNLVEESVASLKASWHQPATDGQLSKTPAVQTSREGDAANPGHLLSPVPIQFVRGLIEDAMEHFMEIYHKDLVNLQLEMIRQFQIQEMVVETILERNSSNQQQLVAEIEKLKEENKRLRANY</sequence>
<evidence type="ECO:0000256" key="1">
    <source>
        <dbReference type="PROSITE-ProRule" id="PRU00221"/>
    </source>
</evidence>
<name>A0A8C4QKT8_EPTBU</name>
<dbReference type="Ensembl" id="ENSEBUT00000017566.1">
    <property type="protein sequence ID" value="ENSEBUP00000016990.1"/>
    <property type="gene ID" value="ENSEBUG00000010637.1"/>
</dbReference>
<dbReference type="InterPro" id="IPR001680">
    <property type="entry name" value="WD40_rpt"/>
</dbReference>
<dbReference type="PROSITE" id="PS50082">
    <property type="entry name" value="WD_REPEATS_2"/>
    <property type="match status" value="1"/>
</dbReference>
<dbReference type="GO" id="GO:0005813">
    <property type="term" value="C:centrosome"/>
    <property type="evidence" value="ECO:0007669"/>
    <property type="project" value="TreeGrafter"/>
</dbReference>
<dbReference type="Ensembl" id="ENSEBUT00000017593.1">
    <property type="protein sequence ID" value="ENSEBUP00000017017.1"/>
    <property type="gene ID" value="ENSEBUG00000010637.1"/>
</dbReference>
<accession>A0A8C4QKT8</accession>
<dbReference type="Pfam" id="PF23760">
    <property type="entry name" value="Beta-prop_DCAF12"/>
    <property type="match status" value="1"/>
</dbReference>
<dbReference type="PANTHER" id="PTHR44414:SF1">
    <property type="entry name" value="PROTEIN NEDD1"/>
    <property type="match status" value="1"/>
</dbReference>
<dbReference type="GeneTree" id="ENSGT00940000164439"/>
<dbReference type="GO" id="GO:0007020">
    <property type="term" value="P:microtubule nucleation"/>
    <property type="evidence" value="ECO:0007669"/>
    <property type="project" value="TreeGrafter"/>
</dbReference>
<dbReference type="AlphaFoldDB" id="A0A8C4QKT8"/>
<feature type="region of interest" description="Disordered" evidence="3">
    <location>
        <begin position="581"/>
        <end position="609"/>
    </location>
</feature>
<dbReference type="OMA" id="IMNGGNM"/>
<evidence type="ECO:0000256" key="2">
    <source>
        <dbReference type="SAM" id="Coils"/>
    </source>
</evidence>
<dbReference type="PANTHER" id="PTHR44414">
    <property type="entry name" value="PROTEIN NEDD1"/>
    <property type="match status" value="1"/>
</dbReference>
<feature type="compositionally biased region" description="Polar residues" evidence="3">
    <location>
        <begin position="587"/>
        <end position="600"/>
    </location>
</feature>
<dbReference type="InterPro" id="IPR052818">
    <property type="entry name" value="NEDD1_Spindle_Assembly"/>
</dbReference>
<dbReference type="InterPro" id="IPR015943">
    <property type="entry name" value="WD40/YVTN_repeat-like_dom_sf"/>
</dbReference>